<dbReference type="PANTHER" id="PTHR12561:SF3">
    <property type="entry name" value="LIPOYLTRANSFERASE 1, MITOCHONDRIAL"/>
    <property type="match status" value="1"/>
</dbReference>
<dbReference type="EMBL" id="JBHFQA010000014">
    <property type="protein sequence ID" value="KAL2087810.1"/>
    <property type="molecule type" value="Genomic_DNA"/>
</dbReference>
<dbReference type="SUPFAM" id="SSF55681">
    <property type="entry name" value="Class II aaRS and biotin synthetases"/>
    <property type="match status" value="1"/>
</dbReference>
<comment type="catalytic activity">
    <reaction evidence="8">
        <text>N(6)-[(R)-lipoyl]-L-lysyl-[glycine-cleavage complex H protein] + L-lysyl-[lipoyl-carrier protein] = L-lysyl-[glycine-cleavage complex H protein] + N(6)-[(R)-lipoyl]-L-lysyl-[lipoyl-carrier protein]</text>
        <dbReference type="Rhea" id="RHEA:16413"/>
        <dbReference type="Rhea" id="RHEA-COMP:10494"/>
        <dbReference type="Rhea" id="RHEA-COMP:10500"/>
        <dbReference type="Rhea" id="RHEA-COMP:10501"/>
        <dbReference type="Rhea" id="RHEA-COMP:10502"/>
        <dbReference type="ChEBI" id="CHEBI:29969"/>
        <dbReference type="ChEBI" id="CHEBI:83099"/>
        <dbReference type="EC" id="2.3.1.200"/>
    </reaction>
    <physiologicalReaction direction="left-to-right" evidence="8">
        <dbReference type="Rhea" id="RHEA:16414"/>
    </physiologicalReaction>
</comment>
<evidence type="ECO:0000256" key="3">
    <source>
        <dbReference type="ARBA" id="ARBA00008242"/>
    </source>
</evidence>
<comment type="catalytic activity">
    <reaction evidence="9">
        <text>(R)-lipoyl-5'-AMP + L-lysyl-[lipoyl-carrier protein] = N(6)-[(R)-lipoyl]-L-lysyl-[lipoyl-carrier protein] + AMP + 2 H(+)</text>
        <dbReference type="Rhea" id="RHEA:20473"/>
        <dbReference type="Rhea" id="RHEA-COMP:10500"/>
        <dbReference type="Rhea" id="RHEA-COMP:10502"/>
        <dbReference type="ChEBI" id="CHEBI:15378"/>
        <dbReference type="ChEBI" id="CHEBI:29969"/>
        <dbReference type="ChEBI" id="CHEBI:83091"/>
        <dbReference type="ChEBI" id="CHEBI:83099"/>
        <dbReference type="ChEBI" id="CHEBI:456215"/>
    </reaction>
</comment>
<evidence type="ECO:0000256" key="10">
    <source>
        <dbReference type="ARBA" id="ARBA00055110"/>
    </source>
</evidence>
<evidence type="ECO:0000256" key="2">
    <source>
        <dbReference type="ARBA" id="ARBA00005085"/>
    </source>
</evidence>
<evidence type="ECO:0000259" key="17">
    <source>
        <dbReference type="PROSITE" id="PS51733"/>
    </source>
</evidence>
<dbReference type="InterPro" id="IPR004562">
    <property type="entry name" value="LipoylTrfase_LipoateP_Ligase"/>
</dbReference>
<organism evidence="18 19">
    <name type="scientific">Coilia grayii</name>
    <name type="common">Gray's grenadier anchovy</name>
    <dbReference type="NCBI Taxonomy" id="363190"/>
    <lineage>
        <taxon>Eukaryota</taxon>
        <taxon>Metazoa</taxon>
        <taxon>Chordata</taxon>
        <taxon>Craniata</taxon>
        <taxon>Vertebrata</taxon>
        <taxon>Euteleostomi</taxon>
        <taxon>Actinopterygii</taxon>
        <taxon>Neopterygii</taxon>
        <taxon>Teleostei</taxon>
        <taxon>Clupei</taxon>
        <taxon>Clupeiformes</taxon>
        <taxon>Clupeoidei</taxon>
        <taxon>Engraulidae</taxon>
        <taxon>Coilinae</taxon>
        <taxon>Coilia</taxon>
    </lineage>
</organism>
<name>A0ABD1JNC0_9TELE</name>
<proteinExistence type="inferred from homology"/>
<evidence type="ECO:0000256" key="16">
    <source>
        <dbReference type="ARBA" id="ARBA00083292"/>
    </source>
</evidence>
<evidence type="ECO:0000256" key="4">
    <source>
        <dbReference type="ARBA" id="ARBA00022679"/>
    </source>
</evidence>
<evidence type="ECO:0000256" key="8">
    <source>
        <dbReference type="ARBA" id="ARBA00051275"/>
    </source>
</evidence>
<evidence type="ECO:0000256" key="12">
    <source>
        <dbReference type="ARBA" id="ARBA00071354"/>
    </source>
</evidence>
<evidence type="ECO:0000256" key="7">
    <source>
        <dbReference type="ARBA" id="ARBA00023315"/>
    </source>
</evidence>
<evidence type="ECO:0000313" key="19">
    <source>
        <dbReference type="Proteomes" id="UP001591681"/>
    </source>
</evidence>
<evidence type="ECO:0000256" key="13">
    <source>
        <dbReference type="ARBA" id="ARBA00077230"/>
    </source>
</evidence>
<dbReference type="GO" id="GO:0005739">
    <property type="term" value="C:mitochondrion"/>
    <property type="evidence" value="ECO:0007669"/>
    <property type="project" value="UniProtKB-SubCell"/>
</dbReference>
<evidence type="ECO:0000256" key="15">
    <source>
        <dbReference type="ARBA" id="ARBA00081636"/>
    </source>
</evidence>
<dbReference type="Proteomes" id="UP001591681">
    <property type="component" value="Unassembled WGS sequence"/>
</dbReference>
<dbReference type="Gene3D" id="3.30.390.50">
    <property type="entry name" value="CO dehydrogenase flavoprotein, C-terminal domain"/>
    <property type="match status" value="1"/>
</dbReference>
<evidence type="ECO:0000256" key="11">
    <source>
        <dbReference type="ARBA" id="ARBA00066356"/>
    </source>
</evidence>
<dbReference type="PROSITE" id="PS51733">
    <property type="entry name" value="BPL_LPL_CATALYTIC"/>
    <property type="match status" value="1"/>
</dbReference>
<keyword evidence="6" id="KW-0496">Mitochondrion</keyword>
<keyword evidence="7" id="KW-0012">Acyltransferase</keyword>
<dbReference type="SUPFAM" id="SSF82649">
    <property type="entry name" value="SufE/NifU"/>
    <property type="match status" value="1"/>
</dbReference>
<dbReference type="Pfam" id="PF21948">
    <property type="entry name" value="LplA-B_cat"/>
    <property type="match status" value="1"/>
</dbReference>
<dbReference type="EC" id="2.3.1.200" evidence="11"/>
<sequence length="381" mass="43069">MITRTVRHMCLGTRSHNRWLQLRFHSTSPAIFEDVGKAGFIIKSSSTNVFENLALEDWIHDNVDLQKRSILYLWRNSSAVVIGRHQNPWQECNLRLMRQMGMPLARRRSGGGTVFHDLGNINMTFFTSKKKYDRHRNLSVVTSALKNLRPGLDVQSTERFDILLNGQYKISGTAAKLGRTSAYHHCTLLCSADRSVLSPVLKSSFQGIKSNATPSVPSPVKNLFDEDPTLDSETIMTALACQYNREFGFDSPVHEVDPGDEDCWPGIQKMAEELRTWEWVYGRTPKFSVCTDFHVHVGSSNAKVTFNLDIKHGIIENCSMDMPTEWLPKNVSDEFSSFLKGCKYCPNEMAALVAAFLRATHLGTESSSRMYCLCENVIANM</sequence>
<comment type="pathway">
    <text evidence="2">Protein modification; protein lipoylation via exogenous pathway; protein N(6)-(lipoyl)lysine from lipoate: step 2/2.</text>
</comment>
<evidence type="ECO:0000256" key="1">
    <source>
        <dbReference type="ARBA" id="ARBA00004173"/>
    </source>
</evidence>
<reference evidence="18 19" key="1">
    <citation type="submission" date="2024-09" db="EMBL/GenBank/DDBJ databases">
        <title>A chromosome-level genome assembly of Gray's grenadier anchovy, Coilia grayii.</title>
        <authorList>
            <person name="Fu Z."/>
        </authorList>
    </citation>
    <scope>NUCLEOTIDE SEQUENCE [LARGE SCALE GENOMIC DNA]</scope>
    <source>
        <strain evidence="18">G4</strain>
        <tissue evidence="18">Muscle</tissue>
    </source>
</reference>
<dbReference type="AlphaFoldDB" id="A0ABD1JNC0"/>
<dbReference type="GO" id="GO:0016747">
    <property type="term" value="F:acyltransferase activity, transferring groups other than amino-acyl groups"/>
    <property type="evidence" value="ECO:0007669"/>
    <property type="project" value="UniProtKB-ARBA"/>
</dbReference>
<protein>
    <recommendedName>
        <fullName evidence="12">Lipoyl amidotransferase LIPT1, mitochondrial</fullName>
        <ecNumber evidence="11">2.3.1.200</ecNumber>
    </recommendedName>
    <alternativeName>
        <fullName evidence="15">Lipoate biosynthesis protein</fullName>
    </alternativeName>
    <alternativeName>
        <fullName evidence="13">Lipoate-protein ligase</fullName>
    </alternativeName>
    <alternativeName>
        <fullName evidence="16">Lipoyl ligase</fullName>
    </alternativeName>
    <alternativeName>
        <fullName evidence="14">Lipoyltransferase 1</fullName>
    </alternativeName>
</protein>
<evidence type="ECO:0000256" key="9">
    <source>
        <dbReference type="ARBA" id="ARBA00052428"/>
    </source>
</evidence>
<dbReference type="InterPro" id="IPR045864">
    <property type="entry name" value="aa-tRNA-synth_II/BPL/LPL"/>
</dbReference>
<dbReference type="CDD" id="cd16443">
    <property type="entry name" value="LplA"/>
    <property type="match status" value="1"/>
</dbReference>
<feature type="domain" description="BPL/LPL catalytic" evidence="17">
    <location>
        <begin position="65"/>
        <end position="251"/>
    </location>
</feature>
<evidence type="ECO:0000256" key="14">
    <source>
        <dbReference type="ARBA" id="ARBA00079837"/>
    </source>
</evidence>
<dbReference type="FunFam" id="3.30.930.10:FF:000045">
    <property type="entry name" value="lipoyltransferase 1, mitochondrial"/>
    <property type="match status" value="1"/>
</dbReference>
<accession>A0ABD1JNC0</accession>
<evidence type="ECO:0000256" key="6">
    <source>
        <dbReference type="ARBA" id="ARBA00023128"/>
    </source>
</evidence>
<keyword evidence="5" id="KW-0809">Transit peptide</keyword>
<dbReference type="PANTHER" id="PTHR12561">
    <property type="entry name" value="LIPOATE-PROTEIN LIGASE"/>
    <property type="match status" value="1"/>
</dbReference>
<keyword evidence="19" id="KW-1185">Reference proteome</keyword>
<comment type="caution">
    <text evidence="18">The sequence shown here is derived from an EMBL/GenBank/DDBJ whole genome shotgun (WGS) entry which is preliminary data.</text>
</comment>
<keyword evidence="4" id="KW-0808">Transferase</keyword>
<comment type="function">
    <text evidence="10">Lipoyl amidotransferase that catalyzes the transfer of lipoyl moieties from lipoyl-protein H of the glycine cleavage system (lipoyl-GCSH) to E2 subunits of the pyruvate dehydrogenase complex (PDCE2). Unable to catalyze the transfer of octanoyl from octanoyl-GCSH to PDCE2. In vitro, it is also able to catalyze the transfer of the lipoyl group from lipoyl-AMP to the specific lysine residue of lipoyl domains of lipoate-dependent enzymes but this reaction may not be physiologically relevant.</text>
</comment>
<comment type="subcellular location">
    <subcellularLocation>
        <location evidence="1">Mitochondrion</location>
    </subcellularLocation>
</comment>
<dbReference type="FunFam" id="3.30.390.50:FF:000005">
    <property type="entry name" value="Lipoyltransferase 1, mitochondrial"/>
    <property type="match status" value="1"/>
</dbReference>
<comment type="similarity">
    <text evidence="3">Belongs to the LplA family.</text>
</comment>
<evidence type="ECO:0000313" key="18">
    <source>
        <dbReference type="EMBL" id="KAL2087810.1"/>
    </source>
</evidence>
<dbReference type="Gene3D" id="3.30.930.10">
    <property type="entry name" value="Bira Bifunctional Protein, Domain 2"/>
    <property type="match status" value="1"/>
</dbReference>
<evidence type="ECO:0000256" key="5">
    <source>
        <dbReference type="ARBA" id="ARBA00022946"/>
    </source>
</evidence>
<dbReference type="InterPro" id="IPR004143">
    <property type="entry name" value="BPL_LPL_catalytic"/>
</dbReference>
<gene>
    <name evidence="18" type="ORF">ACEWY4_016638</name>
</gene>